<evidence type="ECO:0000256" key="1">
    <source>
        <dbReference type="SAM" id="Phobius"/>
    </source>
</evidence>
<dbReference type="InterPro" id="IPR051549">
    <property type="entry name" value="PEP_Utilizing_Enz"/>
</dbReference>
<keyword evidence="1" id="KW-0812">Transmembrane</keyword>
<keyword evidence="5" id="KW-1185">Reference proteome</keyword>
<dbReference type="PANTHER" id="PTHR43615">
    <property type="entry name" value="PHOSPHOENOLPYRUVATE SYNTHASE-RELATED"/>
    <property type="match status" value="1"/>
</dbReference>
<evidence type="ECO:0000259" key="3">
    <source>
        <dbReference type="Pfam" id="PF01326"/>
    </source>
</evidence>
<dbReference type="RefSeq" id="WP_219082274.1">
    <property type="nucleotide sequence ID" value="NZ_CP079216.1"/>
</dbReference>
<evidence type="ECO:0000313" key="5">
    <source>
        <dbReference type="Proteomes" id="UP000824504"/>
    </source>
</evidence>
<name>A0ABX8SI28_9ACTN</name>
<dbReference type="Pfam" id="PF00391">
    <property type="entry name" value="PEP-utilizers"/>
    <property type="match status" value="1"/>
</dbReference>
<evidence type="ECO:0000313" key="4">
    <source>
        <dbReference type="EMBL" id="QXT62933.1"/>
    </source>
</evidence>
<protein>
    <recommendedName>
        <fullName evidence="6">Pyruvate,water dikinase</fullName>
    </recommendedName>
</protein>
<dbReference type="InterPro" id="IPR008279">
    <property type="entry name" value="PEP-util_enz_mobile_dom"/>
</dbReference>
<keyword evidence="1" id="KW-1133">Transmembrane helix</keyword>
<reference evidence="4 5" key="1">
    <citation type="submission" date="2021-07" db="EMBL/GenBank/DDBJ databases">
        <title>complete genome sequencing of Tessaracoccus sp.J1M15.</title>
        <authorList>
            <person name="Bae J.-W."/>
            <person name="Kim D.-y."/>
        </authorList>
    </citation>
    <scope>NUCLEOTIDE SEQUENCE [LARGE SCALE GENOMIC DNA]</scope>
    <source>
        <strain evidence="4 5">J1M15</strain>
    </source>
</reference>
<evidence type="ECO:0008006" key="6">
    <source>
        <dbReference type="Google" id="ProtNLM"/>
    </source>
</evidence>
<accession>A0ABX8SI28</accession>
<feature type="transmembrane region" description="Helical" evidence="1">
    <location>
        <begin position="12"/>
        <end position="29"/>
    </location>
</feature>
<dbReference type="EMBL" id="CP079216">
    <property type="protein sequence ID" value="QXT62933.1"/>
    <property type="molecule type" value="Genomic_DNA"/>
</dbReference>
<feature type="domain" description="Pyruvate phosphate dikinase AMP/ATP-binding" evidence="3">
    <location>
        <begin position="271"/>
        <end position="322"/>
    </location>
</feature>
<dbReference type="Proteomes" id="UP000824504">
    <property type="component" value="Chromosome"/>
</dbReference>
<keyword evidence="1" id="KW-0472">Membrane</keyword>
<evidence type="ECO:0000259" key="2">
    <source>
        <dbReference type="Pfam" id="PF00391"/>
    </source>
</evidence>
<feature type="domain" description="PEP-utilising enzyme mobile" evidence="2">
    <location>
        <begin position="778"/>
        <end position="847"/>
    </location>
</feature>
<feature type="domain" description="Pyruvate phosphate dikinase AMP/ATP-binding" evidence="3">
    <location>
        <begin position="120"/>
        <end position="259"/>
    </location>
</feature>
<proteinExistence type="predicted"/>
<organism evidence="4 5">
    <name type="scientific">Tessaracoccus palaemonis</name>
    <dbReference type="NCBI Taxonomy" id="2829499"/>
    <lineage>
        <taxon>Bacteria</taxon>
        <taxon>Bacillati</taxon>
        <taxon>Actinomycetota</taxon>
        <taxon>Actinomycetes</taxon>
        <taxon>Propionibacteriales</taxon>
        <taxon>Propionibacteriaceae</taxon>
        <taxon>Tessaracoccus</taxon>
    </lineage>
</organism>
<gene>
    <name evidence="4" type="ORF">KDB89_00105</name>
</gene>
<dbReference type="PANTHER" id="PTHR43615:SF1">
    <property type="entry name" value="PPDK_N DOMAIN-CONTAINING PROTEIN"/>
    <property type="match status" value="1"/>
</dbReference>
<dbReference type="InterPro" id="IPR002192">
    <property type="entry name" value="PPDK_AMP/ATP-bd"/>
</dbReference>
<sequence length="856" mass="91219">MLTEVGAQRLRTVAANVVATGFGVGGAWLTGFSLWAILVAPLAGTLGWFVGWFAGRAIGAWLTRRGFAAAGLPVYRLQELPEGEVTAGGKARSLARLSRAGQPVPQGLVILPRGFSGDDLTAPATHALDRWARRLPAGQRFAVRSSARAEDSGTASFAGAYESVLDVSADGLPAAIATVRASGSADRVAAYARTTDSQAGDVAVIVQVMVPADLAGVVFTVDPITGDLDTMLGSVVHGVGEALVSGQVTGDQFRLTRPSGHYDGPPTLASHAAELHRRAHDVEGNFDGVPQDIEWAIADGRLWLLQARPITTLNPWRQRTAERNDSLAGNCLWSATNLSEANPVAQTPLTISLARYLQANGGPSMALRGREMAGSIGGRPYANLSVQITSRRGKAGKADPRDVYRKIAGWWGALPDGVPIPLIPLTPQDWTTVGLPLLGTLLKMLRARRGLPSFLRDHQRTCASLTNEVRSATTPAELRRLWDHKLFDLSLRSFWAVIASGSDYPARLEAELRDELGAEDASTLMSDLAGVAGGLESLGPVEGLDRVRTGELSRGEYVARFCHRGVNEVELAWPRPSEDPSWLDAQLNRQGGVDVNALRGRQSAASATVLARLRTHDRRQAATVERRVRKAARNAALREVARSEGVRTTGVQRTFALRAGELLGIRDDVFLLTIEELLAALDGDTTPFALFDERRTTLRRYRELPPLPGLICGRFDPFNWAADPERRTDVAGSVIAASDPTVSSETRDVITGHPGALGRVEGTVRVLASFDESDQLLPGEVLVTSLTNIGWTPLFPVAGAIVTDLGAPLSHAAIVARELGVPAVVGCGDATARLHTGDRVLVDGAAGTVTPCSPAW</sequence>
<dbReference type="Pfam" id="PF01326">
    <property type="entry name" value="PPDK_N"/>
    <property type="match status" value="2"/>
</dbReference>